<reference evidence="3" key="1">
    <citation type="submission" date="2025-08" db="UniProtKB">
        <authorList>
            <consortium name="RefSeq"/>
        </authorList>
    </citation>
    <scope>IDENTIFICATION</scope>
</reference>
<feature type="signal peptide" evidence="1">
    <location>
        <begin position="1"/>
        <end position="17"/>
    </location>
</feature>
<dbReference type="GeneID" id="112048330"/>
<dbReference type="KEGG" id="bany:112048330"/>
<protein>
    <submittedName>
        <fullName evidence="3">Uncharacterized protein LOC112048330</fullName>
    </submittedName>
</protein>
<name>A0A6J1NEN7_BICAN</name>
<dbReference type="AlphaFoldDB" id="A0A6J1NEN7"/>
<dbReference type="Proteomes" id="UP001652582">
    <property type="component" value="Chromosome 13"/>
</dbReference>
<gene>
    <name evidence="3" type="primary">LOC112048330</name>
</gene>
<evidence type="ECO:0000256" key="1">
    <source>
        <dbReference type="SAM" id="SignalP"/>
    </source>
</evidence>
<dbReference type="OrthoDB" id="6630852at2759"/>
<evidence type="ECO:0000313" key="3">
    <source>
        <dbReference type="RefSeq" id="XP_023941586.2"/>
    </source>
</evidence>
<proteinExistence type="predicted"/>
<keyword evidence="1" id="KW-0732">Signal</keyword>
<feature type="chain" id="PRO_5046882694" evidence="1">
    <location>
        <begin position="18"/>
        <end position="180"/>
    </location>
</feature>
<accession>A0A6J1NEN7</accession>
<sequence length="180" mass="19946">MIDKVITVLVFLAYTKADVYTDYPSVPTVEFYSSINNGPGTRRYYPTTPAPIYEDMDDLPPSYPSQRPLFNVINRPFASARSDNVVNIGNSRYSSRVQSQVLFQPAFTPPPLRRTSDPVTYTTHSHSTPLVNLYSGPVISTAYGQPFGSHIPAANQGTTLTYSGTPVSQIYNSHGVRLNY</sequence>
<evidence type="ECO:0000313" key="2">
    <source>
        <dbReference type="Proteomes" id="UP001652582"/>
    </source>
</evidence>
<keyword evidence="2" id="KW-1185">Reference proteome</keyword>
<dbReference type="RefSeq" id="XP_023941586.2">
    <property type="nucleotide sequence ID" value="XM_024085818.2"/>
</dbReference>
<organism evidence="2 3">
    <name type="scientific">Bicyclus anynana</name>
    <name type="common">Squinting bush brown butterfly</name>
    <dbReference type="NCBI Taxonomy" id="110368"/>
    <lineage>
        <taxon>Eukaryota</taxon>
        <taxon>Metazoa</taxon>
        <taxon>Ecdysozoa</taxon>
        <taxon>Arthropoda</taxon>
        <taxon>Hexapoda</taxon>
        <taxon>Insecta</taxon>
        <taxon>Pterygota</taxon>
        <taxon>Neoptera</taxon>
        <taxon>Endopterygota</taxon>
        <taxon>Lepidoptera</taxon>
        <taxon>Glossata</taxon>
        <taxon>Ditrysia</taxon>
        <taxon>Papilionoidea</taxon>
        <taxon>Nymphalidae</taxon>
        <taxon>Satyrinae</taxon>
        <taxon>Satyrini</taxon>
        <taxon>Mycalesina</taxon>
        <taxon>Bicyclus</taxon>
    </lineage>
</organism>